<feature type="region of interest" description="Disordered" evidence="1">
    <location>
        <begin position="1"/>
        <end position="21"/>
    </location>
</feature>
<protein>
    <submittedName>
        <fullName evidence="4">Carboxymuconolactone decarboxylase family protein</fullName>
    </submittedName>
</protein>
<evidence type="ECO:0000313" key="4">
    <source>
        <dbReference type="EMBL" id="PSK85051.1"/>
    </source>
</evidence>
<comment type="caution">
    <text evidence="4">The sequence shown here is derived from an EMBL/GenBank/DDBJ whole genome shotgun (WGS) entry which is preliminary data.</text>
</comment>
<dbReference type="AlphaFoldDB" id="A0A2P8CJB2"/>
<gene>
    <name evidence="4" type="ORF">CLV63_13850</name>
</gene>
<dbReference type="PANTHER" id="PTHR34846:SF10">
    <property type="entry name" value="CYTOPLASMIC PROTEIN"/>
    <property type="match status" value="1"/>
</dbReference>
<evidence type="ECO:0000313" key="5">
    <source>
        <dbReference type="Proteomes" id="UP000240542"/>
    </source>
</evidence>
<keyword evidence="5" id="KW-1185">Reference proteome</keyword>
<dbReference type="InterPro" id="IPR003779">
    <property type="entry name" value="CMD-like"/>
</dbReference>
<dbReference type="GO" id="GO:0051920">
    <property type="term" value="F:peroxiredoxin activity"/>
    <property type="evidence" value="ECO:0007669"/>
    <property type="project" value="InterPro"/>
</dbReference>
<dbReference type="SUPFAM" id="SSF69118">
    <property type="entry name" value="AhpD-like"/>
    <property type="match status" value="1"/>
</dbReference>
<dbReference type="EMBL" id="PYGA01000038">
    <property type="protein sequence ID" value="PSK85051.1"/>
    <property type="molecule type" value="Genomic_DNA"/>
</dbReference>
<dbReference type="RefSeq" id="WP_106586903.1">
    <property type="nucleotide sequence ID" value="NZ_PYGA01000038.1"/>
</dbReference>
<dbReference type="Proteomes" id="UP000240542">
    <property type="component" value="Unassembled WGS sequence"/>
</dbReference>
<accession>A0A2P8CJB2</accession>
<reference evidence="4 5" key="1">
    <citation type="submission" date="2018-03" db="EMBL/GenBank/DDBJ databases">
        <title>Genomic Encyclopedia of Archaeal and Bacterial Type Strains, Phase II (KMG-II): from individual species to whole genera.</title>
        <authorList>
            <person name="Goeker M."/>
        </authorList>
    </citation>
    <scope>NUCLEOTIDE SEQUENCE [LARGE SCALE GENOMIC DNA]</scope>
    <source>
        <strain evidence="4 5">DSM 45312</strain>
    </source>
</reference>
<dbReference type="InterPro" id="IPR029032">
    <property type="entry name" value="AhpD-like"/>
</dbReference>
<evidence type="ECO:0000256" key="1">
    <source>
        <dbReference type="SAM" id="MobiDB-lite"/>
    </source>
</evidence>
<organism evidence="4 5">
    <name type="scientific">Murinocardiopsis flavida</name>
    <dbReference type="NCBI Taxonomy" id="645275"/>
    <lineage>
        <taxon>Bacteria</taxon>
        <taxon>Bacillati</taxon>
        <taxon>Actinomycetota</taxon>
        <taxon>Actinomycetes</taxon>
        <taxon>Streptosporangiales</taxon>
        <taxon>Nocardiopsidaceae</taxon>
        <taxon>Murinocardiopsis</taxon>
    </lineage>
</organism>
<evidence type="ECO:0000256" key="2">
    <source>
        <dbReference type="SAM" id="Phobius"/>
    </source>
</evidence>
<dbReference type="Gene3D" id="1.20.1290.10">
    <property type="entry name" value="AhpD-like"/>
    <property type="match status" value="1"/>
</dbReference>
<evidence type="ECO:0000259" key="3">
    <source>
        <dbReference type="Pfam" id="PF02627"/>
    </source>
</evidence>
<dbReference type="PANTHER" id="PTHR34846">
    <property type="entry name" value="4-CARBOXYMUCONOLACTONE DECARBOXYLASE FAMILY PROTEIN (AFU_ORTHOLOGUE AFUA_6G11590)"/>
    <property type="match status" value="1"/>
</dbReference>
<name>A0A2P8CJB2_9ACTN</name>
<keyword evidence="2" id="KW-1133">Transmembrane helix</keyword>
<feature type="transmembrane region" description="Helical" evidence="2">
    <location>
        <begin position="136"/>
        <end position="157"/>
    </location>
</feature>
<feature type="domain" description="Carboxymuconolactone decarboxylase-like" evidence="3">
    <location>
        <begin position="32"/>
        <end position="110"/>
    </location>
</feature>
<dbReference type="Pfam" id="PF02627">
    <property type="entry name" value="CMD"/>
    <property type="match status" value="1"/>
</dbReference>
<dbReference type="OrthoDB" id="4543687at2"/>
<sequence length="172" mass="18465">MSTPTAADLPTGQDDIQSPPPDLTTVFPEIAALSEAAHYALRNGRVPQTTIGLMQLRAWQVVGGTFHSIGSTRQLRAAGESEARITAVATWRDAPYFTGAERVALELAEAVLAPNPFGERVSDELFTRAAAHYDDAALWTLTIALGQFYLFVPVVLVGRPIPGRRPGTNHGS</sequence>
<keyword evidence="2" id="KW-0472">Membrane</keyword>
<keyword evidence="2" id="KW-0812">Transmembrane</keyword>
<proteinExistence type="predicted"/>